<proteinExistence type="predicted"/>
<dbReference type="OrthoDB" id="1246551at2"/>
<reference evidence="2 3" key="1">
    <citation type="submission" date="2014-07" db="EMBL/GenBank/DDBJ databases">
        <title>Epilithonimonas lactis LMG 22401 Genome.</title>
        <authorList>
            <person name="Pipes S.E."/>
            <person name="Stropko S.J."/>
        </authorList>
    </citation>
    <scope>NUCLEOTIDE SEQUENCE [LARGE SCALE GENOMIC DNA]</scope>
    <source>
        <strain evidence="2 3">LMG 24401</strain>
    </source>
</reference>
<name>A0A085BFP4_9FLAO</name>
<accession>A0A085BFP4</accession>
<dbReference type="Proteomes" id="UP000028623">
    <property type="component" value="Unassembled WGS sequence"/>
</dbReference>
<organism evidence="2 3">
    <name type="scientific">Epilithonimonas lactis</name>
    <dbReference type="NCBI Taxonomy" id="421072"/>
    <lineage>
        <taxon>Bacteria</taxon>
        <taxon>Pseudomonadati</taxon>
        <taxon>Bacteroidota</taxon>
        <taxon>Flavobacteriia</taxon>
        <taxon>Flavobacteriales</taxon>
        <taxon>Weeksellaceae</taxon>
        <taxon>Chryseobacterium group</taxon>
        <taxon>Epilithonimonas</taxon>
    </lineage>
</organism>
<gene>
    <name evidence="2" type="ORF">IO89_13920</name>
</gene>
<sequence length="221" mass="26520">MKNIFLLAFLISSMSTAQNRDHSIDVLVNEMCTNFKENKNLTDSTRIKILNEKFIWPTLKNQSEDNASEIGNQIYFRLQKNCQEFREYLYRVDPPKDDNWIRLDAKPSIEITDKQIETFKKTSKFYYYEYAGEITKVQTDNKYWTETFSDGTFSKLNYNWITTNSFELIFVESNNKTRKNFSKKGDRYNYQVISKEDNYYWVLVEIPNQSELLKFKLFTED</sequence>
<evidence type="ECO:0000313" key="2">
    <source>
        <dbReference type="EMBL" id="KFC21289.1"/>
    </source>
</evidence>
<comment type="caution">
    <text evidence="2">The sequence shown here is derived from an EMBL/GenBank/DDBJ whole genome shotgun (WGS) entry which is preliminary data.</text>
</comment>
<protein>
    <submittedName>
        <fullName evidence="2">Uncharacterized protein</fullName>
    </submittedName>
</protein>
<dbReference type="STRING" id="421072.SAMN04488097_0687"/>
<evidence type="ECO:0000256" key="1">
    <source>
        <dbReference type="SAM" id="SignalP"/>
    </source>
</evidence>
<feature type="chain" id="PRO_5001787006" evidence="1">
    <location>
        <begin position="18"/>
        <end position="221"/>
    </location>
</feature>
<keyword evidence="3" id="KW-1185">Reference proteome</keyword>
<dbReference type="eggNOG" id="ENOG5032UKD">
    <property type="taxonomic scope" value="Bacteria"/>
</dbReference>
<evidence type="ECO:0000313" key="3">
    <source>
        <dbReference type="Proteomes" id="UP000028623"/>
    </source>
</evidence>
<dbReference type="AlphaFoldDB" id="A0A085BFP4"/>
<keyword evidence="1" id="KW-0732">Signal</keyword>
<dbReference type="EMBL" id="JPLY01000004">
    <property type="protein sequence ID" value="KFC21289.1"/>
    <property type="molecule type" value="Genomic_DNA"/>
</dbReference>
<feature type="signal peptide" evidence="1">
    <location>
        <begin position="1"/>
        <end position="17"/>
    </location>
</feature>